<keyword evidence="1" id="KW-1133">Transmembrane helix</keyword>
<dbReference type="Proteomes" id="UP001596527">
    <property type="component" value="Unassembled WGS sequence"/>
</dbReference>
<evidence type="ECO:0000256" key="1">
    <source>
        <dbReference type="SAM" id="Phobius"/>
    </source>
</evidence>
<reference evidence="3" key="1">
    <citation type="journal article" date="2019" name="Int. J. Syst. Evol. Microbiol.">
        <title>The Global Catalogue of Microorganisms (GCM) 10K type strain sequencing project: providing services to taxonomists for standard genome sequencing and annotation.</title>
        <authorList>
            <consortium name="The Broad Institute Genomics Platform"/>
            <consortium name="The Broad Institute Genome Sequencing Center for Infectious Disease"/>
            <person name="Wu L."/>
            <person name="Ma J."/>
        </authorList>
    </citation>
    <scope>NUCLEOTIDE SEQUENCE [LARGE SCALE GENOMIC DNA]</scope>
    <source>
        <strain evidence="3">CCUG 56698</strain>
    </source>
</reference>
<evidence type="ECO:0000313" key="2">
    <source>
        <dbReference type="EMBL" id="MFC7581605.1"/>
    </source>
</evidence>
<keyword evidence="3" id="KW-1185">Reference proteome</keyword>
<feature type="transmembrane region" description="Helical" evidence="1">
    <location>
        <begin position="20"/>
        <end position="48"/>
    </location>
</feature>
<accession>A0ABW2SN94</accession>
<protein>
    <recommendedName>
        <fullName evidence="4">DUF4190 domain-containing protein</fullName>
    </recommendedName>
</protein>
<keyword evidence="1" id="KW-0812">Transmembrane</keyword>
<dbReference type="RefSeq" id="WP_380975055.1">
    <property type="nucleotide sequence ID" value="NZ_JBHTEF010000001.1"/>
</dbReference>
<gene>
    <name evidence="2" type="ORF">ACFQWG_10415</name>
</gene>
<feature type="transmembrane region" description="Helical" evidence="1">
    <location>
        <begin position="69"/>
        <end position="98"/>
    </location>
</feature>
<evidence type="ECO:0000313" key="3">
    <source>
        <dbReference type="Proteomes" id="UP001596527"/>
    </source>
</evidence>
<keyword evidence="1" id="KW-0472">Membrane</keyword>
<proteinExistence type="predicted"/>
<sequence length="99" mass="10454">MSDYQARRYAYAPNPSTGLGTASLVIGLVSLLAGWTFIAPIIGIVLGVRSRREEPYARSIAGWGVALNVFCMLGWLVLGLLLLAFGGLVGLAGLGFAWV</sequence>
<evidence type="ECO:0008006" key="4">
    <source>
        <dbReference type="Google" id="ProtNLM"/>
    </source>
</evidence>
<organism evidence="2 3">
    <name type="scientific">Schaalia naturae</name>
    <dbReference type="NCBI Taxonomy" id="635203"/>
    <lineage>
        <taxon>Bacteria</taxon>
        <taxon>Bacillati</taxon>
        <taxon>Actinomycetota</taxon>
        <taxon>Actinomycetes</taxon>
        <taxon>Actinomycetales</taxon>
        <taxon>Actinomycetaceae</taxon>
        <taxon>Schaalia</taxon>
    </lineage>
</organism>
<comment type="caution">
    <text evidence="2">The sequence shown here is derived from an EMBL/GenBank/DDBJ whole genome shotgun (WGS) entry which is preliminary data.</text>
</comment>
<dbReference type="EMBL" id="JBHTEF010000001">
    <property type="protein sequence ID" value="MFC7581605.1"/>
    <property type="molecule type" value="Genomic_DNA"/>
</dbReference>
<name>A0ABW2SN94_9ACTO</name>